<evidence type="ECO:0000256" key="1">
    <source>
        <dbReference type="SAM" id="MobiDB-lite"/>
    </source>
</evidence>
<sequence>MIQPRRSESVQKRISGIVFGNVIQCCVGVVQRWVVPAVSSDVSVPRKSFKERYLESVSRPPQQSELRGGRSNEQHVQHLIAPQRDKPAVVGRVTSGRSDAAVETQAEFEKKKRKLLLLLDQAVAAKMKISKVFPKKLAELGDTKRFGLDWHPGWREPDRFVPPLDCDPYRGACAVSACACDAFQTWPTEDGLYVYNPDITFAENMLCRACRHPKTEHVLATKRPRSDLPEFAPQQVAKYSLKYRAELPPAHPVDVPQFELSRFYRLNPDYPGASATTHIATLAEVEEKPTTSLADVDQGDELGDDADDGLPT</sequence>
<feature type="compositionally biased region" description="Acidic residues" evidence="1">
    <location>
        <begin position="297"/>
        <end position="312"/>
    </location>
</feature>
<feature type="region of interest" description="Disordered" evidence="1">
    <location>
        <begin position="283"/>
        <end position="312"/>
    </location>
</feature>
<organism evidence="2">
    <name type="scientific">Malawimonas jakobiformis</name>
    <name type="common">Flagellated protozoan</name>
    <dbReference type="NCBI Taxonomy" id="136089"/>
    <lineage>
        <taxon>Eukaryota</taxon>
        <taxon>Malawimonadida</taxon>
        <taxon>Malawimonadidae</taxon>
        <taxon>Malawimonas</taxon>
    </lineage>
</organism>
<dbReference type="AlphaFoldDB" id="A0A895KQV6"/>
<dbReference type="EMBL" id="MT460928">
    <property type="protein sequence ID" value="QRZ58756.1"/>
    <property type="molecule type" value="Genomic_DNA"/>
</dbReference>
<feature type="region of interest" description="Disordered" evidence="1">
    <location>
        <begin position="54"/>
        <end position="73"/>
    </location>
</feature>
<protein>
    <submittedName>
        <fullName evidence="2">Gsp-co-occurring protein 6</fullName>
    </submittedName>
</protein>
<reference evidence="2" key="1">
    <citation type="journal article" date="2021" name="bioRxiv">
        <title>Ancestral mitochondrial apparatus derived from the bacterial type II secretion system.</title>
        <authorList>
            <person name="Horvathova L."/>
            <person name="Zarsky V."/>
            <person name="Panek T."/>
            <person name="Derelle R."/>
            <person name="Pyrih J."/>
            <person name="Motyckova A."/>
            <person name="Klapst'ova V."/>
            <person name="Vinopalova M."/>
            <person name="Markova L."/>
            <person name="Voleman L."/>
            <person name="Klimes V."/>
            <person name="Petru M."/>
            <person name="Vaitova Z."/>
            <person name="Cepicka I."/>
            <person name="Hryzakova K."/>
            <person name="Harant K."/>
            <person name="Gray M.W."/>
            <person name="Chami M."/>
            <person name="Guilvout I."/>
            <person name="Francetic O."/>
            <person name="Lang B.F."/>
            <person name="Vlcek C."/>
            <person name="Tsaousis A.D."/>
            <person name="Elias M."/>
            <person name="Dolezal P."/>
        </authorList>
    </citation>
    <scope>NUCLEOTIDE SEQUENCE</scope>
    <source>
        <strain evidence="2">ATCC 50740</strain>
    </source>
</reference>
<accession>A0A895KQV6</accession>
<proteinExistence type="predicted"/>
<evidence type="ECO:0000313" key="2">
    <source>
        <dbReference type="EMBL" id="QRZ58756.1"/>
    </source>
</evidence>
<name>A0A895KQV6_MALJA</name>
<gene>
    <name evidence="2" type="primary">Gcp6</name>
</gene>